<dbReference type="Pfam" id="PF06055">
    <property type="entry name" value="ExoD"/>
    <property type="match status" value="1"/>
</dbReference>
<keyword evidence="4" id="KW-1185">Reference proteome</keyword>
<dbReference type="STRING" id="540747.SAMN04488031_105119"/>
<dbReference type="EMBL" id="CP031598">
    <property type="protein sequence ID" value="QEW28436.1"/>
    <property type="molecule type" value="Genomic_DNA"/>
</dbReference>
<dbReference type="AlphaFoldDB" id="A0A0T5P552"/>
<keyword evidence="1" id="KW-1133">Transmembrane helix</keyword>
<dbReference type="InterPro" id="IPR010331">
    <property type="entry name" value="ExoD"/>
</dbReference>
<protein>
    <submittedName>
        <fullName evidence="2">Exopolysaccharide biosynthesis protein exod</fullName>
    </submittedName>
    <submittedName>
        <fullName evidence="3">Exopolysaccharide synthesis, ExoD</fullName>
    </submittedName>
</protein>
<keyword evidence="1" id="KW-0472">Membrane</keyword>
<gene>
    <name evidence="3" type="ORF">RIdsm_04267</name>
    <name evidence="2" type="ORF">XM52_18870</name>
</gene>
<reference evidence="3 5" key="2">
    <citation type="submission" date="2018-08" db="EMBL/GenBank/DDBJ databases">
        <title>Genetic Globetrotter - A new plasmid hitch-hiking vast phylogenetic and geographic distances.</title>
        <authorList>
            <person name="Vollmers J."/>
            <person name="Petersen J."/>
        </authorList>
    </citation>
    <scope>NUCLEOTIDE SEQUENCE [LARGE SCALE GENOMIC DNA]</scope>
    <source>
        <strain evidence="3 5">DSM 26383</strain>
    </source>
</reference>
<evidence type="ECO:0000256" key="1">
    <source>
        <dbReference type="SAM" id="Phobius"/>
    </source>
</evidence>
<dbReference type="Proteomes" id="UP000051401">
    <property type="component" value="Unassembled WGS sequence"/>
</dbReference>
<proteinExistence type="predicted"/>
<dbReference type="RefSeq" id="WP_057818403.1">
    <property type="nucleotide sequence ID" value="NZ_FOMY01000005.1"/>
</dbReference>
<dbReference type="PIRSF" id="PIRSF033239">
    <property type="entry name" value="ExoD"/>
    <property type="match status" value="1"/>
</dbReference>
<evidence type="ECO:0000313" key="4">
    <source>
        <dbReference type="Proteomes" id="UP000051401"/>
    </source>
</evidence>
<sequence>MTSTAKARPMAAVDIVRATEDALDGERVTVDDVVTHLGKASYTPLLVVPGLLLASPLSGVPGFSAACGVLITAVSAQQIVRRPGLWLPRWLRRASMPSKRVHDGVAWLRKPAGWLDRVTRRRIQWLTYPPFSVLPQGLCLICGVVMPVLEFIPFTSSVLGLVVAVVATGMFMADGLLVILGMMGAAGAVGTIAAAI</sequence>
<feature type="transmembrane region" description="Helical" evidence="1">
    <location>
        <begin position="152"/>
        <end position="171"/>
    </location>
</feature>
<dbReference type="PATRIC" id="fig|540747.5.peg.1527"/>
<accession>A0A0T5P552</accession>
<dbReference type="PANTHER" id="PTHR41795">
    <property type="entry name" value="EXOPOLYSACCHARIDE SYNTHESIS PROTEIN"/>
    <property type="match status" value="1"/>
</dbReference>
<dbReference type="Proteomes" id="UP000325785">
    <property type="component" value="Chromosome"/>
</dbReference>
<keyword evidence="1" id="KW-0812">Transmembrane</keyword>
<reference evidence="2 4" key="1">
    <citation type="submission" date="2015-04" db="EMBL/GenBank/DDBJ databases">
        <title>The draft genome sequence of Roseovarius indicus B108T.</title>
        <authorList>
            <person name="Li G."/>
            <person name="Lai Q."/>
            <person name="Shao Z."/>
            <person name="Yan P."/>
        </authorList>
    </citation>
    <scope>NUCLEOTIDE SEQUENCE [LARGE SCALE GENOMIC DNA]</scope>
    <source>
        <strain evidence="2 4">B108</strain>
    </source>
</reference>
<dbReference type="PANTHER" id="PTHR41795:SF1">
    <property type="entry name" value="EXOPOLYSACCHARIDE SYNTHESIS PROTEIN"/>
    <property type="match status" value="1"/>
</dbReference>
<evidence type="ECO:0000313" key="2">
    <source>
        <dbReference type="EMBL" id="KRS16393.1"/>
    </source>
</evidence>
<evidence type="ECO:0000313" key="3">
    <source>
        <dbReference type="EMBL" id="QEW28436.1"/>
    </source>
</evidence>
<dbReference type="EMBL" id="LAXI01000014">
    <property type="protein sequence ID" value="KRS16393.1"/>
    <property type="molecule type" value="Genomic_DNA"/>
</dbReference>
<evidence type="ECO:0000313" key="5">
    <source>
        <dbReference type="Proteomes" id="UP000325785"/>
    </source>
</evidence>
<feature type="transmembrane region" description="Helical" evidence="1">
    <location>
        <begin position="125"/>
        <end position="146"/>
    </location>
</feature>
<dbReference type="OrthoDB" id="7949130at2"/>
<dbReference type="KEGG" id="rid:RIdsm_04267"/>
<name>A0A0T5P552_9RHOB</name>
<organism evidence="2 4">
    <name type="scientific">Roseovarius indicus</name>
    <dbReference type="NCBI Taxonomy" id="540747"/>
    <lineage>
        <taxon>Bacteria</taxon>
        <taxon>Pseudomonadati</taxon>
        <taxon>Pseudomonadota</taxon>
        <taxon>Alphaproteobacteria</taxon>
        <taxon>Rhodobacterales</taxon>
        <taxon>Roseobacteraceae</taxon>
        <taxon>Roseovarius</taxon>
    </lineage>
</organism>